<protein>
    <submittedName>
        <fullName evidence="1">Uncharacterized protein</fullName>
    </submittedName>
</protein>
<comment type="caution">
    <text evidence="1">The sequence shown here is derived from an EMBL/GenBank/DDBJ whole genome shotgun (WGS) entry which is preliminary data.</text>
</comment>
<name>A0ACC2TGP2_9FUNG</name>
<dbReference type="EMBL" id="QTSX02002893">
    <property type="protein sequence ID" value="KAJ9073641.1"/>
    <property type="molecule type" value="Genomic_DNA"/>
</dbReference>
<reference evidence="1" key="1">
    <citation type="submission" date="2022-04" db="EMBL/GenBank/DDBJ databases">
        <title>Genome of the entomopathogenic fungus Entomophthora muscae.</title>
        <authorList>
            <person name="Elya C."/>
            <person name="Lovett B.R."/>
            <person name="Lee E."/>
            <person name="Macias A.M."/>
            <person name="Hajek A.E."/>
            <person name="De Bivort B.L."/>
            <person name="Kasson M.T."/>
            <person name="De Fine Licht H.H."/>
            <person name="Stajich J.E."/>
        </authorList>
    </citation>
    <scope>NUCLEOTIDE SEQUENCE</scope>
    <source>
        <strain evidence="1">Berkeley</strain>
    </source>
</reference>
<accession>A0ACC2TGP2</accession>
<evidence type="ECO:0000313" key="2">
    <source>
        <dbReference type="Proteomes" id="UP001165960"/>
    </source>
</evidence>
<keyword evidence="2" id="KW-1185">Reference proteome</keyword>
<organism evidence="1 2">
    <name type="scientific">Entomophthora muscae</name>
    <dbReference type="NCBI Taxonomy" id="34485"/>
    <lineage>
        <taxon>Eukaryota</taxon>
        <taxon>Fungi</taxon>
        <taxon>Fungi incertae sedis</taxon>
        <taxon>Zoopagomycota</taxon>
        <taxon>Entomophthoromycotina</taxon>
        <taxon>Entomophthoromycetes</taxon>
        <taxon>Entomophthorales</taxon>
        <taxon>Entomophthoraceae</taxon>
        <taxon>Entomophthora</taxon>
    </lineage>
</organism>
<proteinExistence type="predicted"/>
<evidence type="ECO:0000313" key="1">
    <source>
        <dbReference type="EMBL" id="KAJ9073641.1"/>
    </source>
</evidence>
<sequence>MEQPKELRKQRSISKIKKKRFNLLKWFRGSRRKSAQQNDMPNPPPEEPRMSRLSLMELPMQPEIEARSSGSSEQGPLTPEISPKEFTRKGISFEESRDSSQKRTSTLFSIARRPFSSHATEKRTPYPISMSMDCERYLTKDAALRQLRDIRSFDDMIVNGFNAPHPEEPRSYTIAFSLTPPFAPNLNNRRAGLPLIIAAFFILLLAGQAI</sequence>
<dbReference type="Proteomes" id="UP001165960">
    <property type="component" value="Unassembled WGS sequence"/>
</dbReference>
<gene>
    <name evidence="1" type="ORF">DSO57_1014067</name>
</gene>